<dbReference type="InterPro" id="IPR005119">
    <property type="entry name" value="LysR_subst-bd"/>
</dbReference>
<feature type="domain" description="HTH lysR-type" evidence="6">
    <location>
        <begin position="1"/>
        <end position="58"/>
    </location>
</feature>
<evidence type="ECO:0000256" key="5">
    <source>
        <dbReference type="SAM" id="MobiDB-lite"/>
    </source>
</evidence>
<dbReference type="EMBL" id="JBIRGQ010000001">
    <property type="protein sequence ID" value="MFH8544291.1"/>
    <property type="molecule type" value="Genomic_DNA"/>
</dbReference>
<comment type="caution">
    <text evidence="7">The sequence shown here is derived from an EMBL/GenBank/DDBJ whole genome shotgun (WGS) entry which is preliminary data.</text>
</comment>
<dbReference type="SUPFAM" id="SSF53850">
    <property type="entry name" value="Periplasmic binding protein-like II"/>
    <property type="match status" value="1"/>
</dbReference>
<dbReference type="InterPro" id="IPR036388">
    <property type="entry name" value="WH-like_DNA-bd_sf"/>
</dbReference>
<evidence type="ECO:0000256" key="1">
    <source>
        <dbReference type="ARBA" id="ARBA00009437"/>
    </source>
</evidence>
<evidence type="ECO:0000313" key="8">
    <source>
        <dbReference type="Proteomes" id="UP001610818"/>
    </source>
</evidence>
<evidence type="ECO:0000256" key="3">
    <source>
        <dbReference type="ARBA" id="ARBA00023125"/>
    </source>
</evidence>
<keyword evidence="3" id="KW-0238">DNA-binding</keyword>
<protein>
    <submittedName>
        <fullName evidence="7">LysR family transcriptional regulator</fullName>
    </submittedName>
</protein>
<keyword evidence="4" id="KW-0804">Transcription</keyword>
<reference evidence="7 8" key="1">
    <citation type="submission" date="2024-10" db="EMBL/GenBank/DDBJ databases">
        <title>The Natural Products Discovery Center: Release of the First 8490 Sequenced Strains for Exploring Actinobacteria Biosynthetic Diversity.</title>
        <authorList>
            <person name="Kalkreuter E."/>
            <person name="Kautsar S.A."/>
            <person name="Yang D."/>
            <person name="Bader C.D."/>
            <person name="Teijaro C.N."/>
            <person name="Fluegel L."/>
            <person name="Davis C.M."/>
            <person name="Simpson J.R."/>
            <person name="Lauterbach L."/>
            <person name="Steele A.D."/>
            <person name="Gui C."/>
            <person name="Meng S."/>
            <person name="Li G."/>
            <person name="Viehrig K."/>
            <person name="Ye F."/>
            <person name="Su P."/>
            <person name="Kiefer A.F."/>
            <person name="Nichols A."/>
            <person name="Cepeda A.J."/>
            <person name="Yan W."/>
            <person name="Fan B."/>
            <person name="Jiang Y."/>
            <person name="Adhikari A."/>
            <person name="Zheng C.-J."/>
            <person name="Schuster L."/>
            <person name="Cowan T.M."/>
            <person name="Smanski M.J."/>
            <person name="Chevrette M.G."/>
            <person name="De Carvalho L.P.S."/>
            <person name="Shen B."/>
        </authorList>
    </citation>
    <scope>NUCLEOTIDE SEQUENCE [LARGE SCALE GENOMIC DNA]</scope>
    <source>
        <strain evidence="7 8">NPDC017990</strain>
    </source>
</reference>
<evidence type="ECO:0000259" key="6">
    <source>
        <dbReference type="PROSITE" id="PS50931"/>
    </source>
</evidence>
<name>A0ABW7QLQ4_9ACTN</name>
<dbReference type="PANTHER" id="PTHR30346">
    <property type="entry name" value="TRANSCRIPTIONAL DUAL REGULATOR HCAR-RELATED"/>
    <property type="match status" value="1"/>
</dbReference>
<organism evidence="7 8">
    <name type="scientific">Streptomyces longisporoflavus</name>
    <dbReference type="NCBI Taxonomy" id="28044"/>
    <lineage>
        <taxon>Bacteria</taxon>
        <taxon>Bacillati</taxon>
        <taxon>Actinomycetota</taxon>
        <taxon>Actinomycetes</taxon>
        <taxon>Kitasatosporales</taxon>
        <taxon>Streptomycetaceae</taxon>
        <taxon>Streptomyces</taxon>
    </lineage>
</organism>
<feature type="region of interest" description="Disordered" evidence="5">
    <location>
        <begin position="291"/>
        <end position="315"/>
    </location>
</feature>
<sequence length="315" mass="34469">MELRDIEILLTLAEELHFGRTAERLHLSQARVSQSISRQERRLGGALFDRNTRTVTLTPLGQRLCDDLRPGYGLIRRALAHAADTARGCSGTVRLGAMGALPAELARLVEEFRARHPQCSVEFVEFHFSDSLARLRTGEVAAQLRWLPLPDPGLRLGPVVLTEGRVLAVAAGSDLATRTRVSLEDLAGRTVPDPGTRAPREWLRAMCPERTPGGRLIHRGPPARTFHELLALVADGRVVCPLNAHVLRYYAYPGVVLIPIEDAPRTEWALVLPDSAPAPHVQAFIDTARELGPREMGGGGTRERLPDRTSAGRAG</sequence>
<proteinExistence type="inferred from homology"/>
<dbReference type="RefSeq" id="WP_397707838.1">
    <property type="nucleotide sequence ID" value="NZ_JBIRGN010000001.1"/>
</dbReference>
<gene>
    <name evidence="7" type="ORF">ACH4F9_04675</name>
</gene>
<dbReference type="Pfam" id="PF03466">
    <property type="entry name" value="LysR_substrate"/>
    <property type="match status" value="1"/>
</dbReference>
<dbReference type="Proteomes" id="UP001610818">
    <property type="component" value="Unassembled WGS sequence"/>
</dbReference>
<keyword evidence="2" id="KW-0805">Transcription regulation</keyword>
<comment type="similarity">
    <text evidence="1">Belongs to the LysR transcriptional regulatory family.</text>
</comment>
<dbReference type="Pfam" id="PF00126">
    <property type="entry name" value="HTH_1"/>
    <property type="match status" value="1"/>
</dbReference>
<dbReference type="PANTHER" id="PTHR30346:SF0">
    <property type="entry name" value="HCA OPERON TRANSCRIPTIONAL ACTIVATOR HCAR"/>
    <property type="match status" value="1"/>
</dbReference>
<dbReference type="Gene3D" id="1.10.10.10">
    <property type="entry name" value="Winged helix-like DNA-binding domain superfamily/Winged helix DNA-binding domain"/>
    <property type="match status" value="1"/>
</dbReference>
<dbReference type="InterPro" id="IPR000847">
    <property type="entry name" value="LysR_HTH_N"/>
</dbReference>
<dbReference type="PROSITE" id="PS50931">
    <property type="entry name" value="HTH_LYSR"/>
    <property type="match status" value="1"/>
</dbReference>
<evidence type="ECO:0000313" key="7">
    <source>
        <dbReference type="EMBL" id="MFH8544291.1"/>
    </source>
</evidence>
<keyword evidence="8" id="KW-1185">Reference proteome</keyword>
<dbReference type="InterPro" id="IPR036390">
    <property type="entry name" value="WH_DNA-bd_sf"/>
</dbReference>
<dbReference type="Gene3D" id="3.40.190.10">
    <property type="entry name" value="Periplasmic binding protein-like II"/>
    <property type="match status" value="2"/>
</dbReference>
<accession>A0ABW7QLQ4</accession>
<dbReference type="SUPFAM" id="SSF46785">
    <property type="entry name" value="Winged helix' DNA-binding domain"/>
    <property type="match status" value="1"/>
</dbReference>
<evidence type="ECO:0000256" key="4">
    <source>
        <dbReference type="ARBA" id="ARBA00023163"/>
    </source>
</evidence>
<evidence type="ECO:0000256" key="2">
    <source>
        <dbReference type="ARBA" id="ARBA00023015"/>
    </source>
</evidence>